<dbReference type="OrthoDB" id="18559at213119"/>
<gene>
    <name evidence="1" type="ORF">FIM25_02785</name>
</gene>
<evidence type="ECO:0000313" key="2">
    <source>
        <dbReference type="Proteomes" id="UP000321899"/>
    </source>
</evidence>
<accession>A0A5Q4VDS1</accession>
<evidence type="ECO:0000313" key="1">
    <source>
        <dbReference type="EMBL" id="TYT75844.1"/>
    </source>
</evidence>
<dbReference type="Proteomes" id="UP000321899">
    <property type="component" value="Unassembled WGS sequence"/>
</dbReference>
<dbReference type="EMBL" id="VDMB01000002">
    <property type="protein sequence ID" value="TYT75844.1"/>
    <property type="molecule type" value="Genomic_DNA"/>
</dbReference>
<proteinExistence type="predicted"/>
<reference evidence="1 2" key="1">
    <citation type="submission" date="2019-06" db="EMBL/GenBank/DDBJ databases">
        <title>Desulfobotulus mexicanus sp. nov., a novel sulfate-reducing bacterium isolated from the sediment of an alkaline crater lake in Mexico.</title>
        <authorList>
            <person name="Hirschler-Rea A."/>
        </authorList>
    </citation>
    <scope>NUCLEOTIDE SEQUENCE [LARGE SCALE GENOMIC DNA]</scope>
    <source>
        <strain evidence="1 2">PAR22N</strain>
    </source>
</reference>
<comment type="caution">
    <text evidence="1">The sequence shown here is derived from an EMBL/GenBank/DDBJ whole genome shotgun (WGS) entry which is preliminary data.</text>
</comment>
<sequence>MVIFLCGMNIKLLLKYQTIIGNGFYFVNIECIEKVRNFEQWVNLLVGCEWVLTGSVAAVRSGFKDGSYYRPESNAFVLALQRPF</sequence>
<keyword evidence="2" id="KW-1185">Reference proteome</keyword>
<name>A0A5Q4VDS1_9BACT</name>
<protein>
    <submittedName>
        <fullName evidence="1">Uncharacterized protein</fullName>
    </submittedName>
</protein>
<dbReference type="AlphaFoldDB" id="A0A5Q4VDS1"/>
<organism evidence="1 2">
    <name type="scientific">Desulfobotulus mexicanus</name>
    <dbReference type="NCBI Taxonomy" id="2586642"/>
    <lineage>
        <taxon>Bacteria</taxon>
        <taxon>Pseudomonadati</taxon>
        <taxon>Thermodesulfobacteriota</taxon>
        <taxon>Desulfobacteria</taxon>
        <taxon>Desulfobacterales</taxon>
        <taxon>Desulfobacteraceae</taxon>
        <taxon>Desulfobotulus</taxon>
    </lineage>
</organism>